<accession>A0ABY9MQL9</accession>
<evidence type="ECO:0000256" key="1">
    <source>
        <dbReference type="SAM" id="SignalP"/>
    </source>
</evidence>
<proteinExistence type="predicted"/>
<dbReference type="EMBL" id="CP133218">
    <property type="protein sequence ID" value="WML90955.1"/>
    <property type="molecule type" value="Genomic_DNA"/>
</dbReference>
<protein>
    <submittedName>
        <fullName evidence="2">Uncharacterized protein</fullName>
    </submittedName>
</protein>
<keyword evidence="1" id="KW-0732">Signal</keyword>
<sequence>MLRQTQKAGLLLIILSLMATPVNAQWKHQPTAYAGSSFKGQSDIQNLEKGLPAPYAQIQYLLGHRLYGYLLKNDEFIVLQDLVITHLEKHYPVYSTK</sequence>
<gene>
    <name evidence="2" type="ORF">RCF98_01060</name>
</gene>
<feature type="chain" id="PRO_5045505642" evidence="1">
    <location>
        <begin position="25"/>
        <end position="97"/>
    </location>
</feature>
<reference evidence="2 3" key="1">
    <citation type="submission" date="2023-08" db="EMBL/GenBank/DDBJ databases">
        <title>New molecular markers tilS and rpoB for phylogenetic and monitoring studies of the genus Thiothrix biodiversity.</title>
        <authorList>
            <person name="Ravin N.V."/>
            <person name="Smolyakov D."/>
            <person name="Markov N.D."/>
            <person name="Beletsky A.V."/>
            <person name="Mardanov A.V."/>
            <person name="Rudenko T.S."/>
            <person name="Grabovich M.Y."/>
        </authorList>
    </citation>
    <scope>NUCLEOTIDE SEQUENCE [LARGE SCALE GENOMIC DNA]</scope>
    <source>
        <strain evidence="2 3">MK1</strain>
    </source>
</reference>
<feature type="signal peptide" evidence="1">
    <location>
        <begin position="1"/>
        <end position="24"/>
    </location>
</feature>
<dbReference type="Proteomes" id="UP001236657">
    <property type="component" value="Chromosome"/>
</dbReference>
<keyword evidence="3" id="KW-1185">Reference proteome</keyword>
<name>A0ABY9MQL9_9GAMM</name>
<evidence type="ECO:0000313" key="3">
    <source>
        <dbReference type="Proteomes" id="UP001236657"/>
    </source>
</evidence>
<organism evidence="2 3">
    <name type="scientific">Thiothrix lacustris</name>
    <dbReference type="NCBI Taxonomy" id="525917"/>
    <lineage>
        <taxon>Bacteria</taxon>
        <taxon>Pseudomonadati</taxon>
        <taxon>Pseudomonadota</taxon>
        <taxon>Gammaproteobacteria</taxon>
        <taxon>Thiotrichales</taxon>
        <taxon>Thiotrichaceae</taxon>
        <taxon>Thiothrix</taxon>
    </lineage>
</organism>
<evidence type="ECO:0000313" key="2">
    <source>
        <dbReference type="EMBL" id="WML90955.1"/>
    </source>
</evidence>
<dbReference type="RefSeq" id="WP_308394306.1">
    <property type="nucleotide sequence ID" value="NZ_CP133218.1"/>
</dbReference>